<evidence type="ECO:0000313" key="5">
    <source>
        <dbReference type="Proteomes" id="UP000326336"/>
    </source>
</evidence>
<organism evidence="4 5">
    <name type="scientific">Bifidobacterium jacchi</name>
    <dbReference type="NCBI Taxonomy" id="2490545"/>
    <lineage>
        <taxon>Bacteria</taxon>
        <taxon>Bacillati</taxon>
        <taxon>Actinomycetota</taxon>
        <taxon>Actinomycetes</taxon>
        <taxon>Bifidobacteriales</taxon>
        <taxon>Bifidobacteriaceae</taxon>
        <taxon>Bifidobacterium</taxon>
    </lineage>
</organism>
<evidence type="ECO:0000256" key="2">
    <source>
        <dbReference type="ARBA" id="ARBA00023186"/>
    </source>
</evidence>
<comment type="function">
    <text evidence="3">Required for maturation of urease via the functional incorporation of the urease nickel metallocenter.</text>
</comment>
<comment type="subunit">
    <text evidence="3">UreD, UreF and UreG form a complex that acts as a GTP-hydrolysis-dependent molecular chaperone, activating the urease apoprotein by helping to assemble the nickel containing metallocenter of UreC. The UreE protein probably delivers the nickel.</text>
</comment>
<keyword evidence="3" id="KW-0963">Cytoplasm</keyword>
<dbReference type="PANTHER" id="PTHR33643">
    <property type="entry name" value="UREASE ACCESSORY PROTEIN D"/>
    <property type="match status" value="1"/>
</dbReference>
<dbReference type="HAMAP" id="MF_01384">
    <property type="entry name" value="UreD"/>
    <property type="match status" value="1"/>
</dbReference>
<comment type="subcellular location">
    <subcellularLocation>
        <location evidence="3">Cytoplasm</location>
    </subcellularLocation>
</comment>
<dbReference type="RefSeq" id="WP_151916404.1">
    <property type="nucleotide sequence ID" value="NZ_RQSP01000007.1"/>
</dbReference>
<accession>A0A5N5RLP3</accession>
<evidence type="ECO:0000256" key="3">
    <source>
        <dbReference type="HAMAP-Rule" id="MF_01384"/>
    </source>
</evidence>
<name>A0A5N5RLP3_9BIFI</name>
<evidence type="ECO:0000313" key="4">
    <source>
        <dbReference type="EMBL" id="KAB5607850.1"/>
    </source>
</evidence>
<keyword evidence="2 3" id="KW-0143">Chaperone</keyword>
<protein>
    <recommendedName>
        <fullName evidence="3">Urease accessory protein UreD</fullName>
    </recommendedName>
</protein>
<keyword evidence="3" id="KW-0996">Nickel insertion</keyword>
<reference evidence="4 5" key="1">
    <citation type="journal article" date="2019" name="Int. J. Syst. Evol. Microbiol.">
        <title>Bifidobacterium jacchi sp. nov., isolated from the faeces of a baby common marmoset (Callithrix jacchus).</title>
        <authorList>
            <person name="Modesto M."/>
            <person name="Watanabe K."/>
            <person name="Arita M."/>
            <person name="Satti M."/>
            <person name="Oki K."/>
            <person name="Sciavilla P."/>
            <person name="Patavino C."/>
            <person name="Camma C."/>
            <person name="Michelini S."/>
            <person name="Sgorbati B."/>
            <person name="Mattarelli P."/>
        </authorList>
    </citation>
    <scope>NUCLEOTIDE SEQUENCE [LARGE SCALE GENOMIC DNA]</scope>
    <source>
        <strain evidence="4 5">MRM 9.3</strain>
    </source>
</reference>
<dbReference type="Pfam" id="PF01774">
    <property type="entry name" value="UreD"/>
    <property type="match status" value="1"/>
</dbReference>
<comment type="similarity">
    <text evidence="1 3">Belongs to the UreD family.</text>
</comment>
<gene>
    <name evidence="3" type="primary">ureD</name>
    <name evidence="4" type="ORF">EHS19_03510</name>
</gene>
<dbReference type="Proteomes" id="UP000326336">
    <property type="component" value="Unassembled WGS sequence"/>
</dbReference>
<comment type="caution">
    <text evidence="4">The sequence shown here is derived from an EMBL/GenBank/DDBJ whole genome shotgun (WGS) entry which is preliminary data.</text>
</comment>
<dbReference type="EMBL" id="RQSP01000007">
    <property type="protein sequence ID" value="KAB5607850.1"/>
    <property type="molecule type" value="Genomic_DNA"/>
</dbReference>
<sequence>MSSSTFRLATAFRHGRTKIDDVYFEAPFKLMTPFTNGRHSDFIVMLASPGFLKGDEAHIEIDFGPGTDSTIRTQSYEKVLDTADGSASRTIELTARGDAKAVFLPFPVIPFRGSTFENLTTAHISSESTFVYADVVTCGRVGMDERWAMRRFTNRMRVFVDDRLAFADRMLLEPDAFDYTGIGMWREFTHCGVLYAHLPASAQSGADGSAGNADGNSANAEAARIAAEDALIDRIRSHANAIGLVGELGVSRAVNGVCVRLLTGRGDDAFDFIRDVADMVAERRRSPAIPR</sequence>
<dbReference type="GO" id="GO:0016151">
    <property type="term" value="F:nickel cation binding"/>
    <property type="evidence" value="ECO:0007669"/>
    <property type="project" value="UniProtKB-UniRule"/>
</dbReference>
<dbReference type="GO" id="GO:0005737">
    <property type="term" value="C:cytoplasm"/>
    <property type="evidence" value="ECO:0007669"/>
    <property type="project" value="UniProtKB-SubCell"/>
</dbReference>
<evidence type="ECO:0000256" key="1">
    <source>
        <dbReference type="ARBA" id="ARBA00007177"/>
    </source>
</evidence>
<proteinExistence type="inferred from homology"/>
<dbReference type="PANTHER" id="PTHR33643:SF1">
    <property type="entry name" value="UREASE ACCESSORY PROTEIN D"/>
    <property type="match status" value="1"/>
</dbReference>
<keyword evidence="5" id="KW-1185">Reference proteome</keyword>
<dbReference type="AlphaFoldDB" id="A0A5N5RLP3"/>
<dbReference type="OrthoDB" id="9807968at2"/>
<dbReference type="InterPro" id="IPR002669">
    <property type="entry name" value="UreD"/>
</dbReference>